<dbReference type="GO" id="GO:0005576">
    <property type="term" value="C:extracellular region"/>
    <property type="evidence" value="ECO:0007669"/>
    <property type="project" value="TreeGrafter"/>
</dbReference>
<keyword evidence="5" id="KW-1185">Reference proteome</keyword>
<evidence type="ECO:0000313" key="5">
    <source>
        <dbReference type="Proteomes" id="UP000199651"/>
    </source>
</evidence>
<sequence>MRTVLAPLVKIAVFAVVTVTLTAMLGLTIANKSLGQTMGYAARFTDATGIVVGDDVRMSGVRIGQVTDVRVVDDRLAEVAFDVESARKLPGSITATIKYRNLIGQRYIALGVGDIRDPNDVFQPGDTIPVDRTKPALNLTVLFNGFRPLFQALDPAQVNELTAHLIQVLQGEGGTIDSILSHTASLTTAIADKDKVIGEVITNLNTVLDTVNGRSAEVSGLIDHMQRLSTGLAEQREPIGDAITALGDLTTITSGLLADIRPSLKQDIAGLGQLSTTLAAHEDTVDHFLKNLPGKVNAITRSASYGGWFNYFLCSASGRIGVSELGIVVDIPALPLPGTQRPERCGP</sequence>
<feature type="transmembrane region" description="Helical" evidence="1">
    <location>
        <begin position="12"/>
        <end position="30"/>
    </location>
</feature>
<dbReference type="GO" id="GO:0051701">
    <property type="term" value="P:biological process involved in interaction with host"/>
    <property type="evidence" value="ECO:0007669"/>
    <property type="project" value="TreeGrafter"/>
</dbReference>
<dbReference type="EMBL" id="FNJB01000011">
    <property type="protein sequence ID" value="SDP66037.1"/>
    <property type="molecule type" value="Genomic_DNA"/>
</dbReference>
<evidence type="ECO:0000313" key="4">
    <source>
        <dbReference type="EMBL" id="SDP66037.1"/>
    </source>
</evidence>
<dbReference type="PANTHER" id="PTHR33371:SF17">
    <property type="entry name" value="MCE-FAMILY PROTEIN MCE1B"/>
    <property type="match status" value="1"/>
</dbReference>
<protein>
    <submittedName>
        <fullName evidence="4">Phospholipid/cholesterol/gamma-HCH transport system substrate-binding protein</fullName>
    </submittedName>
</protein>
<keyword evidence="1" id="KW-0472">Membrane</keyword>
<dbReference type="PANTHER" id="PTHR33371">
    <property type="entry name" value="INTERMEMBRANE PHOSPHOLIPID TRANSPORT SYSTEM BINDING PROTEIN MLAD-RELATED"/>
    <property type="match status" value="1"/>
</dbReference>
<keyword evidence="1" id="KW-0812">Transmembrane</keyword>
<dbReference type="InterPro" id="IPR005693">
    <property type="entry name" value="Mce"/>
</dbReference>
<evidence type="ECO:0000259" key="3">
    <source>
        <dbReference type="Pfam" id="PF11887"/>
    </source>
</evidence>
<dbReference type="Proteomes" id="UP000199651">
    <property type="component" value="Unassembled WGS sequence"/>
</dbReference>
<evidence type="ECO:0000259" key="2">
    <source>
        <dbReference type="Pfam" id="PF02470"/>
    </source>
</evidence>
<dbReference type="NCBIfam" id="TIGR00996">
    <property type="entry name" value="Mtu_fam_mce"/>
    <property type="match status" value="1"/>
</dbReference>
<dbReference type="STRING" id="504798.SAMN05421871_101357"/>
<name>A0A1H0UII3_9PSEU</name>
<organism evidence="4 5">
    <name type="scientific">Actinokineospora alba</name>
    <dbReference type="NCBI Taxonomy" id="504798"/>
    <lineage>
        <taxon>Bacteria</taxon>
        <taxon>Bacillati</taxon>
        <taxon>Actinomycetota</taxon>
        <taxon>Actinomycetes</taxon>
        <taxon>Pseudonocardiales</taxon>
        <taxon>Pseudonocardiaceae</taxon>
        <taxon>Actinokineospora</taxon>
    </lineage>
</organism>
<dbReference type="InterPro" id="IPR052336">
    <property type="entry name" value="MlaD_Phospholipid_Transporter"/>
</dbReference>
<dbReference type="InterPro" id="IPR024516">
    <property type="entry name" value="Mce_C"/>
</dbReference>
<feature type="domain" description="Mce/MlaD" evidence="2">
    <location>
        <begin position="40"/>
        <end position="110"/>
    </location>
</feature>
<dbReference type="RefSeq" id="WP_091381887.1">
    <property type="nucleotide sequence ID" value="NZ_FNDV01000001.1"/>
</dbReference>
<dbReference type="AlphaFoldDB" id="A0A1H0UII3"/>
<dbReference type="OrthoDB" id="338143at2"/>
<accession>A0A1H0UII3</accession>
<proteinExistence type="predicted"/>
<feature type="domain" description="Mammalian cell entry C-terminal" evidence="3">
    <location>
        <begin position="123"/>
        <end position="317"/>
    </location>
</feature>
<keyword evidence="1" id="KW-1133">Transmembrane helix</keyword>
<dbReference type="InterPro" id="IPR003399">
    <property type="entry name" value="Mce/MlaD"/>
</dbReference>
<dbReference type="Pfam" id="PF02470">
    <property type="entry name" value="MlaD"/>
    <property type="match status" value="1"/>
</dbReference>
<gene>
    <name evidence="4" type="ORF">SAMN05192558_111224</name>
</gene>
<evidence type="ECO:0000256" key="1">
    <source>
        <dbReference type="SAM" id="Phobius"/>
    </source>
</evidence>
<reference evidence="5" key="1">
    <citation type="submission" date="2016-10" db="EMBL/GenBank/DDBJ databases">
        <authorList>
            <person name="Varghese N."/>
            <person name="Submissions S."/>
        </authorList>
    </citation>
    <scope>NUCLEOTIDE SEQUENCE [LARGE SCALE GENOMIC DNA]</scope>
    <source>
        <strain evidence="5">IBRC-M 10655</strain>
    </source>
</reference>
<dbReference type="Pfam" id="PF11887">
    <property type="entry name" value="Mce4_CUP1"/>
    <property type="match status" value="1"/>
</dbReference>